<accession>A0A543B2W2</accession>
<name>A0A543B2W2_9ACTN</name>
<dbReference type="EMBL" id="VFOW01000001">
    <property type="protein sequence ID" value="TQL79159.1"/>
    <property type="molecule type" value="Genomic_DNA"/>
</dbReference>
<gene>
    <name evidence="2" type="ORF">FB566_4760</name>
</gene>
<keyword evidence="3" id="KW-1185">Reference proteome</keyword>
<dbReference type="AlphaFoldDB" id="A0A543B2W2"/>
<organism evidence="2 3">
    <name type="scientific">Stackebrandtia endophytica</name>
    <dbReference type="NCBI Taxonomy" id="1496996"/>
    <lineage>
        <taxon>Bacteria</taxon>
        <taxon>Bacillati</taxon>
        <taxon>Actinomycetota</taxon>
        <taxon>Actinomycetes</taxon>
        <taxon>Glycomycetales</taxon>
        <taxon>Glycomycetaceae</taxon>
        <taxon>Stackebrandtia</taxon>
    </lineage>
</organism>
<keyword evidence="1" id="KW-0812">Transmembrane</keyword>
<comment type="caution">
    <text evidence="2">The sequence shown here is derived from an EMBL/GenBank/DDBJ whole genome shotgun (WGS) entry which is preliminary data.</text>
</comment>
<reference evidence="2 3" key="1">
    <citation type="submission" date="2019-06" db="EMBL/GenBank/DDBJ databases">
        <title>Sequencing the genomes of 1000 actinobacteria strains.</title>
        <authorList>
            <person name="Klenk H.-P."/>
        </authorList>
    </citation>
    <scope>NUCLEOTIDE SEQUENCE [LARGE SCALE GENOMIC DNA]</scope>
    <source>
        <strain evidence="2 3">DSM 45928</strain>
    </source>
</reference>
<proteinExistence type="predicted"/>
<dbReference type="Proteomes" id="UP000317043">
    <property type="component" value="Unassembled WGS sequence"/>
</dbReference>
<evidence type="ECO:0000256" key="1">
    <source>
        <dbReference type="SAM" id="Phobius"/>
    </source>
</evidence>
<feature type="transmembrane region" description="Helical" evidence="1">
    <location>
        <begin position="24"/>
        <end position="47"/>
    </location>
</feature>
<sequence length="166" mass="17550">MTYPPSYHGNQPAPPDRASGTKGFLIGGITVAVLAAIGSVLVLIFGFETETPGTSAEPAMTPTEVTQTYMTAIVDADLVAAYELRCDEDVQEVHEKWGGTTPSDKAIEDAQENAENLSFSIIEGSENISGETATVQADVTSEFGSSVVTANLVREEGAWRVCGEFT</sequence>
<dbReference type="Gene3D" id="3.10.450.50">
    <property type="match status" value="1"/>
</dbReference>
<dbReference type="OrthoDB" id="4560080at2"/>
<keyword evidence="1" id="KW-0472">Membrane</keyword>
<protein>
    <submittedName>
        <fullName evidence="2">Uncharacterized protein DUF4878</fullName>
    </submittedName>
</protein>
<dbReference type="InParanoid" id="A0A543B2W2"/>
<dbReference type="RefSeq" id="WP_142044247.1">
    <property type="nucleotide sequence ID" value="NZ_JBHTGS010000002.1"/>
</dbReference>
<evidence type="ECO:0000313" key="3">
    <source>
        <dbReference type="Proteomes" id="UP000317043"/>
    </source>
</evidence>
<evidence type="ECO:0000313" key="2">
    <source>
        <dbReference type="EMBL" id="TQL79159.1"/>
    </source>
</evidence>
<keyword evidence="1" id="KW-1133">Transmembrane helix</keyword>